<keyword evidence="2" id="KW-1185">Reference proteome</keyword>
<name>A0ABD0X0U1_UMBPY</name>
<reference evidence="1 2" key="1">
    <citation type="submission" date="2024-06" db="EMBL/GenBank/DDBJ databases">
        <authorList>
            <person name="Pan Q."/>
            <person name="Wen M."/>
            <person name="Jouanno E."/>
            <person name="Zahm M."/>
            <person name="Klopp C."/>
            <person name="Cabau C."/>
            <person name="Louis A."/>
            <person name="Berthelot C."/>
            <person name="Parey E."/>
            <person name="Roest Crollius H."/>
            <person name="Montfort J."/>
            <person name="Robinson-Rechavi M."/>
            <person name="Bouchez O."/>
            <person name="Lampietro C."/>
            <person name="Lopez Roques C."/>
            <person name="Donnadieu C."/>
            <person name="Postlethwait J."/>
            <person name="Bobe J."/>
            <person name="Verreycken H."/>
            <person name="Guiguen Y."/>
        </authorList>
    </citation>
    <scope>NUCLEOTIDE SEQUENCE [LARGE SCALE GENOMIC DNA]</scope>
    <source>
        <strain evidence="1">Up_M1</strain>
        <tissue evidence="1">Testis</tissue>
    </source>
</reference>
<dbReference type="AlphaFoldDB" id="A0ABD0X0U1"/>
<comment type="caution">
    <text evidence="1">The sequence shown here is derived from an EMBL/GenBank/DDBJ whole genome shotgun (WGS) entry which is preliminary data.</text>
</comment>
<organism evidence="1 2">
    <name type="scientific">Umbra pygmaea</name>
    <name type="common">Eastern mudminnow</name>
    <dbReference type="NCBI Taxonomy" id="75934"/>
    <lineage>
        <taxon>Eukaryota</taxon>
        <taxon>Metazoa</taxon>
        <taxon>Chordata</taxon>
        <taxon>Craniata</taxon>
        <taxon>Vertebrata</taxon>
        <taxon>Euteleostomi</taxon>
        <taxon>Actinopterygii</taxon>
        <taxon>Neopterygii</taxon>
        <taxon>Teleostei</taxon>
        <taxon>Protacanthopterygii</taxon>
        <taxon>Esociformes</taxon>
        <taxon>Umbridae</taxon>
        <taxon>Umbra</taxon>
    </lineage>
</organism>
<gene>
    <name evidence="1" type="ORF">UPYG_G00268790</name>
</gene>
<dbReference type="Proteomes" id="UP001557470">
    <property type="component" value="Unassembled WGS sequence"/>
</dbReference>
<dbReference type="EMBL" id="JAGEUA010000008">
    <property type="protein sequence ID" value="KAL0968578.1"/>
    <property type="molecule type" value="Genomic_DNA"/>
</dbReference>
<proteinExistence type="predicted"/>
<evidence type="ECO:0000313" key="1">
    <source>
        <dbReference type="EMBL" id="KAL0968578.1"/>
    </source>
</evidence>
<evidence type="ECO:0000313" key="2">
    <source>
        <dbReference type="Proteomes" id="UP001557470"/>
    </source>
</evidence>
<accession>A0ABD0X0U1</accession>
<sequence>MGGIKFIFMVKRDFAIHLITLQCIQEYMRIAIINTEAADCVKISICAILKTFDHNCLFTVGEFLRMLYYHAISDRGHYMSARNRD</sequence>
<protein>
    <submittedName>
        <fullName evidence="1">Uncharacterized protein</fullName>
    </submittedName>
</protein>